<keyword evidence="3" id="KW-1185">Reference proteome</keyword>
<dbReference type="OrthoDB" id="5406216at2759"/>
<proteinExistence type="predicted"/>
<organism evidence="2 3">
    <name type="scientific">Karstenula rhodostoma CBS 690.94</name>
    <dbReference type="NCBI Taxonomy" id="1392251"/>
    <lineage>
        <taxon>Eukaryota</taxon>
        <taxon>Fungi</taxon>
        <taxon>Dikarya</taxon>
        <taxon>Ascomycota</taxon>
        <taxon>Pezizomycotina</taxon>
        <taxon>Dothideomycetes</taxon>
        <taxon>Pleosporomycetidae</taxon>
        <taxon>Pleosporales</taxon>
        <taxon>Massarineae</taxon>
        <taxon>Didymosphaeriaceae</taxon>
        <taxon>Karstenula</taxon>
    </lineage>
</organism>
<feature type="chain" id="PRO_5040155844" evidence="1">
    <location>
        <begin position="20"/>
        <end position="224"/>
    </location>
</feature>
<sequence>MRTTAITALFLSLLTSSEAIQFAELLRFTSASATRVDAVSALTPNSYAPAITQAPDSPSMQKLDLRRAVPVPAAPNVGVGAVVPPAVPTSTAVISTNPSAITPSISPAATLEVPPAIMPAPPAAVPPAPVAAPPNEPGVSITVQWVETWIGGTSRTWLPHTITLRNEALSEAAPPPGKGKIGMGTLTGRLGVTRTVIEGAAKTVGPEWKVGAMAVMGIGIAGMV</sequence>
<feature type="signal peptide" evidence="1">
    <location>
        <begin position="1"/>
        <end position="19"/>
    </location>
</feature>
<reference evidence="2" key="1">
    <citation type="journal article" date="2020" name="Stud. Mycol.">
        <title>101 Dothideomycetes genomes: a test case for predicting lifestyles and emergence of pathogens.</title>
        <authorList>
            <person name="Haridas S."/>
            <person name="Albert R."/>
            <person name="Binder M."/>
            <person name="Bloem J."/>
            <person name="Labutti K."/>
            <person name="Salamov A."/>
            <person name="Andreopoulos B."/>
            <person name="Baker S."/>
            <person name="Barry K."/>
            <person name="Bills G."/>
            <person name="Bluhm B."/>
            <person name="Cannon C."/>
            <person name="Castanera R."/>
            <person name="Culley D."/>
            <person name="Daum C."/>
            <person name="Ezra D."/>
            <person name="Gonzalez J."/>
            <person name="Henrissat B."/>
            <person name="Kuo A."/>
            <person name="Liang C."/>
            <person name="Lipzen A."/>
            <person name="Lutzoni F."/>
            <person name="Magnuson J."/>
            <person name="Mondo S."/>
            <person name="Nolan M."/>
            <person name="Ohm R."/>
            <person name="Pangilinan J."/>
            <person name="Park H.-J."/>
            <person name="Ramirez L."/>
            <person name="Alfaro M."/>
            <person name="Sun H."/>
            <person name="Tritt A."/>
            <person name="Yoshinaga Y."/>
            <person name="Zwiers L.-H."/>
            <person name="Turgeon B."/>
            <person name="Goodwin S."/>
            <person name="Spatafora J."/>
            <person name="Crous P."/>
            <person name="Grigoriev I."/>
        </authorList>
    </citation>
    <scope>NUCLEOTIDE SEQUENCE</scope>
    <source>
        <strain evidence="2">CBS 690.94</strain>
    </source>
</reference>
<name>A0A9P4P9L8_9PLEO</name>
<protein>
    <submittedName>
        <fullName evidence="2">Uncharacterized protein</fullName>
    </submittedName>
</protein>
<evidence type="ECO:0000313" key="2">
    <source>
        <dbReference type="EMBL" id="KAF2439797.1"/>
    </source>
</evidence>
<dbReference type="Proteomes" id="UP000799764">
    <property type="component" value="Unassembled WGS sequence"/>
</dbReference>
<keyword evidence="1" id="KW-0732">Signal</keyword>
<comment type="caution">
    <text evidence="2">The sequence shown here is derived from an EMBL/GenBank/DDBJ whole genome shotgun (WGS) entry which is preliminary data.</text>
</comment>
<gene>
    <name evidence="2" type="ORF">P171DRAFT_111651</name>
</gene>
<accession>A0A9P4P9L8</accession>
<evidence type="ECO:0000313" key="3">
    <source>
        <dbReference type="Proteomes" id="UP000799764"/>
    </source>
</evidence>
<dbReference type="AlphaFoldDB" id="A0A9P4P9L8"/>
<evidence type="ECO:0000256" key="1">
    <source>
        <dbReference type="SAM" id="SignalP"/>
    </source>
</evidence>
<dbReference type="EMBL" id="MU001508">
    <property type="protein sequence ID" value="KAF2439797.1"/>
    <property type="molecule type" value="Genomic_DNA"/>
</dbReference>